<feature type="region of interest" description="Disordered" evidence="1">
    <location>
        <begin position="511"/>
        <end position="533"/>
    </location>
</feature>
<keyword evidence="2" id="KW-0472">Membrane</keyword>
<accession>A0ABQ5QVZ4</accession>
<feature type="transmembrane region" description="Helical" evidence="2">
    <location>
        <begin position="237"/>
        <end position="255"/>
    </location>
</feature>
<evidence type="ECO:0000313" key="3">
    <source>
        <dbReference type="EMBL" id="GLH98738.1"/>
    </source>
</evidence>
<evidence type="ECO:0000256" key="1">
    <source>
        <dbReference type="SAM" id="MobiDB-lite"/>
    </source>
</evidence>
<dbReference type="EMBL" id="BSDI01000018">
    <property type="protein sequence ID" value="GLH98738.1"/>
    <property type="molecule type" value="Genomic_DNA"/>
</dbReference>
<keyword evidence="4" id="KW-1185">Reference proteome</keyword>
<comment type="caution">
    <text evidence="3">The sequence shown here is derived from an EMBL/GenBank/DDBJ whole genome shotgun (WGS) entry which is preliminary data.</text>
</comment>
<reference evidence="3" key="1">
    <citation type="submission" date="2022-12" db="EMBL/GenBank/DDBJ databases">
        <title>New Phytohabitans aurantiacus sp. RD004123 nov., an actinomycete isolated from soil.</title>
        <authorList>
            <person name="Triningsih D.W."/>
            <person name="Harunari E."/>
            <person name="Igarashi Y."/>
        </authorList>
    </citation>
    <scope>NUCLEOTIDE SEQUENCE</scope>
    <source>
        <strain evidence="3">RD004123</strain>
    </source>
</reference>
<name>A0ABQ5QVZ4_9ACTN</name>
<evidence type="ECO:0000313" key="4">
    <source>
        <dbReference type="Proteomes" id="UP001144280"/>
    </source>
</evidence>
<feature type="transmembrane region" description="Helical" evidence="2">
    <location>
        <begin position="182"/>
        <end position="203"/>
    </location>
</feature>
<dbReference type="RefSeq" id="WP_281897912.1">
    <property type="nucleotide sequence ID" value="NZ_BSDI01000018.1"/>
</dbReference>
<dbReference type="Proteomes" id="UP001144280">
    <property type="component" value="Unassembled WGS sequence"/>
</dbReference>
<proteinExistence type="predicted"/>
<feature type="transmembrane region" description="Helical" evidence="2">
    <location>
        <begin position="76"/>
        <end position="97"/>
    </location>
</feature>
<organism evidence="3 4">
    <name type="scientific">Phytohabitans aurantiacus</name>
    <dbReference type="NCBI Taxonomy" id="3016789"/>
    <lineage>
        <taxon>Bacteria</taxon>
        <taxon>Bacillati</taxon>
        <taxon>Actinomycetota</taxon>
        <taxon>Actinomycetes</taxon>
        <taxon>Micromonosporales</taxon>
        <taxon>Micromonosporaceae</taxon>
    </lineage>
</organism>
<feature type="transmembrane region" description="Helical" evidence="2">
    <location>
        <begin position="262"/>
        <end position="282"/>
    </location>
</feature>
<sequence length="533" mass="56165">MTTSVIERPEAATAAQAANSRGAMLALARVEARRLLRHPVTIAGLLLFLGPMVYQWVSGGANRFPVLHDEDWSKQFIGLLTLGGAALVAANLAALRAHRHGTAAQYGVLVLPHAWRTGAFLLAVVPFAGIVALLVVVRIGLLALLPSAAGRPNPAELAVYPAVVLLLGALGVLLARVLRTAVLAPLVLLGIVVFTFIGVLGSVPGSRYLAWLMPVSVEEPLMPYPIDMMERPAGRHLAYLAGLIVVLVAAALAVTGARGRRLTLAGAAGLAVAVLAGSAQYLPVSDAVKKASLDAVERPAGMQTCRTIDQVTYCAFDDFAPWIDGWDTVVRGVLRGVPEQEARKPLAVRQRVSTDDNRSNGFVSGPEDRAKVAEVWKRVDDAAGTPNAVTVGTRWGEGEDEAGFAGRVAFEVVARKGPGVDGVICGTRGVLVGWLAGQATPLAAEGLREIDASSTGGVWFFDRSFNTFISVSDREMAVAKALLKRPAAEVAETVKRSWAELSAAGTPTERAGELFGVPVPPQEPEGERSVCME</sequence>
<feature type="transmembrane region" description="Helical" evidence="2">
    <location>
        <begin position="157"/>
        <end position="175"/>
    </location>
</feature>
<gene>
    <name evidence="3" type="ORF">Pa4123_40130</name>
</gene>
<feature type="transmembrane region" description="Helical" evidence="2">
    <location>
        <begin position="35"/>
        <end position="56"/>
    </location>
</feature>
<evidence type="ECO:0008006" key="5">
    <source>
        <dbReference type="Google" id="ProtNLM"/>
    </source>
</evidence>
<keyword evidence="2" id="KW-0812">Transmembrane</keyword>
<evidence type="ECO:0000256" key="2">
    <source>
        <dbReference type="SAM" id="Phobius"/>
    </source>
</evidence>
<protein>
    <recommendedName>
        <fullName evidence="5">ABC transporter</fullName>
    </recommendedName>
</protein>
<keyword evidence="2" id="KW-1133">Transmembrane helix</keyword>
<feature type="transmembrane region" description="Helical" evidence="2">
    <location>
        <begin position="118"/>
        <end position="145"/>
    </location>
</feature>